<evidence type="ECO:0000313" key="2">
    <source>
        <dbReference type="EMBL" id="KAL1536144.1"/>
    </source>
</evidence>
<organism evidence="2 3">
    <name type="scientific">Salvia divinorum</name>
    <name type="common">Maria pastora</name>
    <name type="synonym">Diviner's sage</name>
    <dbReference type="NCBI Taxonomy" id="28513"/>
    <lineage>
        <taxon>Eukaryota</taxon>
        <taxon>Viridiplantae</taxon>
        <taxon>Streptophyta</taxon>
        <taxon>Embryophyta</taxon>
        <taxon>Tracheophyta</taxon>
        <taxon>Spermatophyta</taxon>
        <taxon>Magnoliopsida</taxon>
        <taxon>eudicotyledons</taxon>
        <taxon>Gunneridae</taxon>
        <taxon>Pentapetalae</taxon>
        <taxon>asterids</taxon>
        <taxon>lamiids</taxon>
        <taxon>Lamiales</taxon>
        <taxon>Lamiaceae</taxon>
        <taxon>Nepetoideae</taxon>
        <taxon>Mentheae</taxon>
        <taxon>Salviinae</taxon>
        <taxon>Salvia</taxon>
        <taxon>Salvia subgen. Calosphace</taxon>
    </lineage>
</organism>
<sequence length="76" mass="8532">METARRWCAKFHSKEKHKTSSKKTQPRPNGKEGMKAQLNEETPSNATKQKAAAAKQYIEKALQGTDEELSGKERAT</sequence>
<comment type="caution">
    <text evidence="2">The sequence shown here is derived from an EMBL/GenBank/DDBJ whole genome shotgun (WGS) entry which is preliminary data.</text>
</comment>
<evidence type="ECO:0000256" key="1">
    <source>
        <dbReference type="SAM" id="MobiDB-lite"/>
    </source>
</evidence>
<dbReference type="EMBL" id="JBEAFC010000011">
    <property type="protein sequence ID" value="KAL1536144.1"/>
    <property type="molecule type" value="Genomic_DNA"/>
</dbReference>
<keyword evidence="2" id="KW-0808">Transferase</keyword>
<keyword evidence="3" id="KW-1185">Reference proteome</keyword>
<dbReference type="EC" id="2.7.11.1" evidence="2"/>
<feature type="region of interest" description="Disordered" evidence="1">
    <location>
        <begin position="1"/>
        <end position="76"/>
    </location>
</feature>
<name>A0ABD1FWC2_SALDI</name>
<feature type="compositionally biased region" description="Basic residues" evidence="1">
    <location>
        <begin position="7"/>
        <end position="25"/>
    </location>
</feature>
<reference evidence="2 3" key="1">
    <citation type="submission" date="2024-06" db="EMBL/GenBank/DDBJ databases">
        <title>A chromosome level genome sequence of Diviner's sage (Salvia divinorum).</title>
        <authorList>
            <person name="Ford S.A."/>
            <person name="Ro D.-K."/>
            <person name="Ness R.W."/>
            <person name="Phillips M.A."/>
        </authorList>
    </citation>
    <scope>NUCLEOTIDE SEQUENCE [LARGE SCALE GENOMIC DNA]</scope>
    <source>
        <strain evidence="2">SAF-2024a</strain>
        <tissue evidence="2">Leaf</tissue>
    </source>
</reference>
<proteinExistence type="predicted"/>
<keyword evidence="2" id="KW-0723">Serine/threonine-protein kinase</keyword>
<evidence type="ECO:0000313" key="3">
    <source>
        <dbReference type="Proteomes" id="UP001567538"/>
    </source>
</evidence>
<feature type="compositionally biased region" description="Low complexity" evidence="1">
    <location>
        <begin position="46"/>
        <end position="61"/>
    </location>
</feature>
<gene>
    <name evidence="2" type="ORF">AAHA92_28839</name>
</gene>
<keyword evidence="2" id="KW-0418">Kinase</keyword>
<dbReference type="AlphaFoldDB" id="A0ABD1FWC2"/>
<dbReference type="GO" id="GO:0004674">
    <property type="term" value="F:protein serine/threonine kinase activity"/>
    <property type="evidence" value="ECO:0007669"/>
    <property type="project" value="UniProtKB-KW"/>
</dbReference>
<protein>
    <submittedName>
        <fullName evidence="2">Non-specific serine/threonine protein kinase</fullName>
        <ecNumber evidence="2">2.7.11.1</ecNumber>
    </submittedName>
</protein>
<accession>A0ABD1FWC2</accession>
<dbReference type="Proteomes" id="UP001567538">
    <property type="component" value="Unassembled WGS sequence"/>
</dbReference>